<dbReference type="EMBL" id="JAFEUC010000011">
    <property type="protein sequence ID" value="MBM7078934.1"/>
    <property type="molecule type" value="Genomic_DNA"/>
</dbReference>
<comment type="caution">
    <text evidence="1">The sequence shown here is derived from an EMBL/GenBank/DDBJ whole genome shotgun (WGS) entry which is preliminary data.</text>
</comment>
<evidence type="ECO:0000313" key="1">
    <source>
        <dbReference type="EMBL" id="MBM7078934.1"/>
    </source>
</evidence>
<gene>
    <name evidence="1" type="ORF">JQX11_21660</name>
</gene>
<protein>
    <submittedName>
        <fullName evidence="1">Uncharacterized protein</fullName>
    </submittedName>
</protein>
<organism evidence="1 2">
    <name type="scientific">Micromonospora humida</name>
    <dbReference type="NCBI Taxonomy" id="2809018"/>
    <lineage>
        <taxon>Bacteria</taxon>
        <taxon>Bacillati</taxon>
        <taxon>Actinomycetota</taxon>
        <taxon>Actinomycetes</taxon>
        <taxon>Micromonosporales</taxon>
        <taxon>Micromonosporaceae</taxon>
        <taxon>Micromonospora</taxon>
    </lineage>
</organism>
<name>A0ABS2IZH2_9ACTN</name>
<reference evidence="1 2" key="1">
    <citation type="submission" date="2021-02" db="EMBL/GenBank/DDBJ databases">
        <authorList>
            <person name="Ra J.-S."/>
        </authorList>
    </citation>
    <scope>NUCLEOTIDE SEQUENCE [LARGE SCALE GENOMIC DNA]</scope>
    <source>
        <strain evidence="1 2">MMS20-R1-14</strain>
    </source>
</reference>
<dbReference type="RefSeq" id="WP_204926796.1">
    <property type="nucleotide sequence ID" value="NZ_JAFEUC010000011.1"/>
</dbReference>
<keyword evidence="2" id="KW-1185">Reference proteome</keyword>
<accession>A0ABS2IZH2</accession>
<sequence length="255" mass="27875">MIDSPVWDEADDLFAAVHRMLLRLAGRFPDEVVTQLRKLLGDGDLRHLPDAVSVATVQYAVPISAADRELLGRVLRALDVPGGEPRLYDEVPVSEETPSADAFRFLPARTAVVERAGNRLPNPLDLTGVDPEDPTGLPARLGHLADLAYELTDWPDTRFVVSVSRHPGVRGVWRAWRSTTDGSPVERRVCLAELSPGMRAWDITYDAQRALAEEDEEAPQVETFWAGEPLPPYQRAALAGAALLWTPVPPGPGPG</sequence>
<proteinExistence type="predicted"/>
<dbReference type="Proteomes" id="UP001518872">
    <property type="component" value="Unassembled WGS sequence"/>
</dbReference>
<evidence type="ECO:0000313" key="2">
    <source>
        <dbReference type="Proteomes" id="UP001518872"/>
    </source>
</evidence>